<sequence>MMEVDMQSPISSLRPAYAPTKRARSPDETNSPSRPSKRLTLATDDEHHPTHPIYLRSSSSAGSSRQPSEDWVQQAGSLTIDSPLCTAATATPPFEDHSIITDQTMQNPSSTAPLPTIYGRPQLPPLQTSFSRPSDVRPNYATVVQPSPQIAIVINAHHQHLAPSINVLPPTPDVNFPMVFSSPTRSSTPMNDSPMSISNSPSSLSILSPSRKHRFAMGPRVDCEKCRQGVKGHYIHIG</sequence>
<comment type="caution">
    <text evidence="2">The sequence shown here is derived from an EMBL/GenBank/DDBJ whole genome shotgun (WGS) entry which is preliminary data.</text>
</comment>
<keyword evidence="3" id="KW-1185">Reference proteome</keyword>
<evidence type="ECO:0000313" key="2">
    <source>
        <dbReference type="EMBL" id="KAJ3735464.1"/>
    </source>
</evidence>
<protein>
    <submittedName>
        <fullName evidence="2">Uncharacterized protein</fullName>
    </submittedName>
</protein>
<dbReference type="EMBL" id="JANVFO010000009">
    <property type="protein sequence ID" value="KAJ3735464.1"/>
    <property type="molecule type" value="Genomic_DNA"/>
</dbReference>
<feature type="region of interest" description="Disordered" evidence="1">
    <location>
        <begin position="183"/>
        <end position="205"/>
    </location>
</feature>
<feature type="compositionally biased region" description="Low complexity" evidence="1">
    <location>
        <begin position="189"/>
        <end position="205"/>
    </location>
</feature>
<reference evidence="2" key="2">
    <citation type="journal article" date="2023" name="Proc. Natl. Acad. Sci. U.S.A.">
        <title>A global phylogenomic analysis of the shiitake genus Lentinula.</title>
        <authorList>
            <person name="Sierra-Patev S."/>
            <person name="Min B."/>
            <person name="Naranjo-Ortiz M."/>
            <person name="Looney B."/>
            <person name="Konkel Z."/>
            <person name="Slot J.C."/>
            <person name="Sakamoto Y."/>
            <person name="Steenwyk J.L."/>
            <person name="Rokas A."/>
            <person name="Carro J."/>
            <person name="Camarero S."/>
            <person name="Ferreira P."/>
            <person name="Molpeceres G."/>
            <person name="Ruiz-Duenas F.J."/>
            <person name="Serrano A."/>
            <person name="Henrissat B."/>
            <person name="Drula E."/>
            <person name="Hughes K.W."/>
            <person name="Mata J.L."/>
            <person name="Ishikawa N.K."/>
            <person name="Vargas-Isla R."/>
            <person name="Ushijima S."/>
            <person name="Smith C.A."/>
            <person name="Donoghue J."/>
            <person name="Ahrendt S."/>
            <person name="Andreopoulos W."/>
            <person name="He G."/>
            <person name="LaButti K."/>
            <person name="Lipzen A."/>
            <person name="Ng V."/>
            <person name="Riley R."/>
            <person name="Sandor L."/>
            <person name="Barry K."/>
            <person name="Martinez A.T."/>
            <person name="Xiao Y."/>
            <person name="Gibbons J.G."/>
            <person name="Terashima K."/>
            <person name="Grigoriev I.V."/>
            <person name="Hibbett D."/>
        </authorList>
    </citation>
    <scope>NUCLEOTIDE SEQUENCE</scope>
    <source>
        <strain evidence="2">ET3784</strain>
    </source>
</reference>
<evidence type="ECO:0000256" key="1">
    <source>
        <dbReference type="SAM" id="MobiDB-lite"/>
    </source>
</evidence>
<feature type="compositionally biased region" description="Low complexity" evidence="1">
    <location>
        <begin position="57"/>
        <end position="66"/>
    </location>
</feature>
<name>A0AA38MW74_9AGAR</name>
<accession>A0AA38MW74</accession>
<evidence type="ECO:0000313" key="3">
    <source>
        <dbReference type="Proteomes" id="UP001176059"/>
    </source>
</evidence>
<feature type="region of interest" description="Disordered" evidence="1">
    <location>
        <begin position="1"/>
        <end position="72"/>
    </location>
</feature>
<reference evidence="2" key="1">
    <citation type="submission" date="2022-08" db="EMBL/GenBank/DDBJ databases">
        <authorList>
            <consortium name="DOE Joint Genome Institute"/>
            <person name="Min B."/>
            <person name="Sierra-Patev S."/>
            <person name="Naranjo-Ortiz M."/>
            <person name="Looney B."/>
            <person name="Konkel Z."/>
            <person name="Slot J.C."/>
            <person name="Sakamoto Y."/>
            <person name="Steenwyk J.L."/>
            <person name="Rokas A."/>
            <person name="Carro J."/>
            <person name="Camarero S."/>
            <person name="Ferreira P."/>
            <person name="Molpeceres G."/>
            <person name="Ruiz-duenas F.J."/>
            <person name="Serrano A."/>
            <person name="Henrissat B."/>
            <person name="Drula E."/>
            <person name="Hughes K.W."/>
            <person name="Mata J.L."/>
            <person name="Ishikawa N.K."/>
            <person name="Vargas-Isla R."/>
            <person name="Ushijima S."/>
            <person name="Smith C.A."/>
            <person name="Ahrendt S."/>
            <person name="Andreopoulos W."/>
            <person name="He G."/>
            <person name="LaButti K."/>
            <person name="Lipzen A."/>
            <person name="Ng V."/>
            <person name="Riley R."/>
            <person name="Sandor L."/>
            <person name="Barry K."/>
            <person name="Martinez A.T."/>
            <person name="Xiao Y."/>
            <person name="Gibbons J.G."/>
            <person name="Terashima K."/>
            <person name="Hibbett D.S."/>
            <person name="Grigoriev I.V."/>
        </authorList>
    </citation>
    <scope>NUCLEOTIDE SEQUENCE</scope>
    <source>
        <strain evidence="2">ET3784</strain>
    </source>
</reference>
<dbReference type="Proteomes" id="UP001176059">
    <property type="component" value="Unassembled WGS sequence"/>
</dbReference>
<dbReference type="AlphaFoldDB" id="A0AA38MW74"/>
<organism evidence="2 3">
    <name type="scientific">Lentinula guzmanii</name>
    <dbReference type="NCBI Taxonomy" id="2804957"/>
    <lineage>
        <taxon>Eukaryota</taxon>
        <taxon>Fungi</taxon>
        <taxon>Dikarya</taxon>
        <taxon>Basidiomycota</taxon>
        <taxon>Agaricomycotina</taxon>
        <taxon>Agaricomycetes</taxon>
        <taxon>Agaricomycetidae</taxon>
        <taxon>Agaricales</taxon>
        <taxon>Marasmiineae</taxon>
        <taxon>Omphalotaceae</taxon>
        <taxon>Lentinula</taxon>
    </lineage>
</organism>
<proteinExistence type="predicted"/>
<gene>
    <name evidence="2" type="ORF">DFJ43DRAFT_1057636</name>
</gene>